<gene>
    <name evidence="11" type="ORF">G4L39_13660</name>
</gene>
<keyword evidence="7" id="KW-0694">RNA-binding</keyword>
<dbReference type="InterPro" id="IPR036974">
    <property type="entry name" value="PUA_sf"/>
</dbReference>
<dbReference type="SUPFAM" id="SSF53335">
    <property type="entry name" value="S-adenosyl-L-methionine-dependent methyltransferases"/>
    <property type="match status" value="1"/>
</dbReference>
<dbReference type="GO" id="GO:0005737">
    <property type="term" value="C:cytoplasm"/>
    <property type="evidence" value="ECO:0007669"/>
    <property type="project" value="UniProtKB-SubCell"/>
</dbReference>
<evidence type="ECO:0000313" key="12">
    <source>
        <dbReference type="Proteomes" id="UP000477311"/>
    </source>
</evidence>
<evidence type="ECO:0000256" key="2">
    <source>
        <dbReference type="ARBA" id="ARBA00022490"/>
    </source>
</evidence>
<keyword evidence="4 11" id="KW-0489">Methyltransferase</keyword>
<dbReference type="PANTHER" id="PTHR42873">
    <property type="entry name" value="RIBOSOMAL RNA LARGE SUBUNIT METHYLTRANSFERASE"/>
    <property type="match status" value="1"/>
</dbReference>
<dbReference type="AlphaFoldDB" id="A0A6M1RSD6"/>
<dbReference type="GO" id="GO:0008168">
    <property type="term" value="F:methyltransferase activity"/>
    <property type="evidence" value="ECO:0007669"/>
    <property type="project" value="UniProtKB-KW"/>
</dbReference>
<evidence type="ECO:0000256" key="1">
    <source>
        <dbReference type="ARBA" id="ARBA00004496"/>
    </source>
</evidence>
<dbReference type="InterPro" id="IPR015947">
    <property type="entry name" value="PUA-like_sf"/>
</dbReference>
<dbReference type="CDD" id="cd02440">
    <property type="entry name" value="AdoMet_MTases"/>
    <property type="match status" value="1"/>
</dbReference>
<feature type="region of interest" description="Disordered" evidence="9">
    <location>
        <begin position="175"/>
        <end position="207"/>
    </location>
</feature>
<evidence type="ECO:0000256" key="8">
    <source>
        <dbReference type="ARBA" id="ARBA00038091"/>
    </source>
</evidence>
<dbReference type="Pfam" id="PF17785">
    <property type="entry name" value="PUA_3"/>
    <property type="match status" value="1"/>
</dbReference>
<comment type="similarity">
    <text evidence="8">Belongs to the methyltransferase superfamily. RlmI family.</text>
</comment>
<name>A0A6M1RSD6_9BACT</name>
<keyword evidence="6" id="KW-0949">S-adenosyl-L-methionine</keyword>
<reference evidence="11 12" key="1">
    <citation type="submission" date="2020-02" db="EMBL/GenBank/DDBJ databases">
        <title>Draft genome sequence of Limisphaera ngatamarikiensis NGM72.4T, a thermophilic Verrucomicrobia grouped in subdivision 3.</title>
        <authorList>
            <person name="Carere C.R."/>
            <person name="Steen J."/>
            <person name="Hugenholtz P."/>
            <person name="Stott M.B."/>
        </authorList>
    </citation>
    <scope>NUCLEOTIDE SEQUENCE [LARGE SCALE GENOMIC DNA]</scope>
    <source>
        <strain evidence="11 12">NGM72.4</strain>
    </source>
</reference>
<organism evidence="11 12">
    <name type="scientific">Limisphaera ngatamarikiensis</name>
    <dbReference type="NCBI Taxonomy" id="1324935"/>
    <lineage>
        <taxon>Bacteria</taxon>
        <taxon>Pseudomonadati</taxon>
        <taxon>Verrucomicrobiota</taxon>
        <taxon>Verrucomicrobiia</taxon>
        <taxon>Limisphaerales</taxon>
        <taxon>Limisphaeraceae</taxon>
        <taxon>Limisphaera</taxon>
    </lineage>
</organism>
<dbReference type="InterPro" id="IPR002478">
    <property type="entry name" value="PUA"/>
</dbReference>
<evidence type="ECO:0000256" key="5">
    <source>
        <dbReference type="ARBA" id="ARBA00022679"/>
    </source>
</evidence>
<dbReference type="InterPro" id="IPR029063">
    <property type="entry name" value="SAM-dependent_MTases_sf"/>
</dbReference>
<comment type="subcellular location">
    <subcellularLocation>
        <location evidence="1">Cytoplasm</location>
    </subcellularLocation>
</comment>
<dbReference type="Pfam" id="PF10672">
    <property type="entry name" value="Methyltrans_SAM"/>
    <property type="match status" value="1"/>
</dbReference>
<dbReference type="EMBL" id="JAAKYA010000092">
    <property type="protein sequence ID" value="NGO40429.1"/>
    <property type="molecule type" value="Genomic_DNA"/>
</dbReference>
<proteinExistence type="inferred from homology"/>
<evidence type="ECO:0000256" key="3">
    <source>
        <dbReference type="ARBA" id="ARBA00022552"/>
    </source>
</evidence>
<keyword evidence="12" id="KW-1185">Reference proteome</keyword>
<evidence type="ECO:0000256" key="4">
    <source>
        <dbReference type="ARBA" id="ARBA00022603"/>
    </source>
</evidence>
<dbReference type="InterPro" id="IPR019614">
    <property type="entry name" value="SAM-dep_methyl-trfase"/>
</dbReference>
<comment type="caution">
    <text evidence="11">The sequence shown here is derived from an EMBL/GenBank/DDBJ whole genome shotgun (WGS) entry which is preliminary data.</text>
</comment>
<dbReference type="Gene3D" id="3.40.50.150">
    <property type="entry name" value="Vaccinia Virus protein VP39"/>
    <property type="match status" value="1"/>
</dbReference>
<keyword evidence="5 11" id="KW-0808">Transferase</keyword>
<dbReference type="Proteomes" id="UP000477311">
    <property type="component" value="Unassembled WGS sequence"/>
</dbReference>
<dbReference type="InterPro" id="IPR041532">
    <property type="entry name" value="RlmI-like_PUA"/>
</dbReference>
<evidence type="ECO:0000256" key="6">
    <source>
        <dbReference type="ARBA" id="ARBA00022691"/>
    </source>
</evidence>
<evidence type="ECO:0000313" key="11">
    <source>
        <dbReference type="EMBL" id="NGO40429.1"/>
    </source>
</evidence>
<dbReference type="GO" id="GO:0003723">
    <property type="term" value="F:RNA binding"/>
    <property type="evidence" value="ECO:0007669"/>
    <property type="project" value="UniProtKB-KW"/>
</dbReference>
<evidence type="ECO:0000259" key="10">
    <source>
        <dbReference type="SMART" id="SM00359"/>
    </source>
</evidence>
<accession>A0A6M1RSD6</accession>
<dbReference type="CDD" id="cd21153">
    <property type="entry name" value="PUA_RlmI"/>
    <property type="match status" value="1"/>
</dbReference>
<feature type="domain" description="PUA" evidence="10">
    <location>
        <begin position="6"/>
        <end position="90"/>
    </location>
</feature>
<dbReference type="PROSITE" id="PS50890">
    <property type="entry name" value="PUA"/>
    <property type="match status" value="1"/>
</dbReference>
<dbReference type="SMART" id="SM00359">
    <property type="entry name" value="PUA"/>
    <property type="match status" value="1"/>
</dbReference>
<dbReference type="Gene3D" id="2.30.130.10">
    <property type="entry name" value="PUA domain"/>
    <property type="match status" value="1"/>
</dbReference>
<keyword evidence="3" id="KW-0698">rRNA processing</keyword>
<dbReference type="RefSeq" id="WP_165109022.1">
    <property type="nucleotide sequence ID" value="NZ_JAAKYA010000092.1"/>
</dbReference>
<protein>
    <submittedName>
        <fullName evidence="11">Class I SAM-dependent rRNA methyltransferase</fullName>
    </submittedName>
</protein>
<dbReference type="SUPFAM" id="SSF88697">
    <property type="entry name" value="PUA domain-like"/>
    <property type="match status" value="1"/>
</dbReference>
<dbReference type="CDD" id="cd11572">
    <property type="entry name" value="RlmI_M_like"/>
    <property type="match status" value="1"/>
</dbReference>
<dbReference type="PANTHER" id="PTHR42873:SF1">
    <property type="entry name" value="S-ADENOSYLMETHIONINE-DEPENDENT METHYLTRANSFERASE DOMAIN-CONTAINING PROTEIN"/>
    <property type="match status" value="1"/>
</dbReference>
<dbReference type="GO" id="GO:0032259">
    <property type="term" value="P:methylation"/>
    <property type="evidence" value="ECO:0007669"/>
    <property type="project" value="UniProtKB-KW"/>
</dbReference>
<dbReference type="GO" id="GO:0006364">
    <property type="term" value="P:rRNA processing"/>
    <property type="evidence" value="ECO:0007669"/>
    <property type="project" value="UniProtKB-KW"/>
</dbReference>
<keyword evidence="2" id="KW-0963">Cytoplasm</keyword>
<sequence>MEKQLATVYVKPGEADRLVAGHPWLYDNSVLKVTGEVPDGALVQVRDHRRRFLGIGFYHSGSKIRVRLLAPERVTVDTAFFEARIRAALEVRRRHLPEASSFRVVHAEADFLSGLIVDKYEDVLVLQISALGMEQRKGQIVEALQRVLAPRAILERSDVAARKFEGLPPVEGVLAGDWPAPPRSAEQTGSAPDDPPSTPAQSQPASSQAALLPVRINDLVFEVDLWAGHKTGLYLDQQVNYRQVAQWARGARVLDAFCFWGGFGLHAAQAGATHVHMIDQSESAVQTALRNAARNGLADRCSGEAANVFDWFKAHTQTRPGEKLVPQFDLIILDPPSFTRTRASVPDALRGYKEIHVRALKLLRPGGVLATFCCSHHVDARTFLDVILSAAYDTRKILRRIATFSQGPDHPVIPMIPETEYLKGYAFELVR</sequence>
<evidence type="ECO:0000256" key="9">
    <source>
        <dbReference type="SAM" id="MobiDB-lite"/>
    </source>
</evidence>
<dbReference type="Gene3D" id="3.30.750.80">
    <property type="entry name" value="RNA methyltransferase domain (HRMD) like"/>
    <property type="match status" value="1"/>
</dbReference>
<evidence type="ECO:0000256" key="7">
    <source>
        <dbReference type="ARBA" id="ARBA00022884"/>
    </source>
</evidence>